<dbReference type="InterPro" id="IPR013837">
    <property type="entry name" value="ATP_synth_F0_suB"/>
</dbReference>
<dbReference type="PANTHER" id="PTHR12733">
    <property type="entry name" value="MITOCHONDRIAL ATP SYNTHASE B CHAIN"/>
    <property type="match status" value="1"/>
</dbReference>
<keyword evidence="2 9" id="KW-0813">Transport</keyword>
<sequence>MNAGRDMAIAEAKARIAAEKVEQDRALAMKMLFEAVKRENVALQLEAAYREQLVRVFSWVFGVDLARRSLNVRWNLSMTEE</sequence>
<dbReference type="AlphaFoldDB" id="E9H3R1"/>
<keyword evidence="3 9" id="KW-0138">CF(0)</keyword>
<dbReference type="GO" id="GO:0045259">
    <property type="term" value="C:proton-transporting ATP synthase complex"/>
    <property type="evidence" value="ECO:0007669"/>
    <property type="project" value="UniProtKB-KW"/>
</dbReference>
<evidence type="ECO:0000256" key="6">
    <source>
        <dbReference type="ARBA" id="ARBA00023065"/>
    </source>
</evidence>
<evidence type="ECO:0000256" key="7">
    <source>
        <dbReference type="ARBA" id="ARBA00023128"/>
    </source>
</evidence>
<comment type="subunit">
    <text evidence="9">F-type ATPases have 2 components, CF(1) - the catalytic core - and CF(0) - the membrane proton channel. CF(1) and CF(0) have multiple subunits.</text>
</comment>
<dbReference type="Proteomes" id="UP000000305">
    <property type="component" value="Unassembled WGS sequence"/>
</dbReference>
<evidence type="ECO:0000256" key="5">
    <source>
        <dbReference type="ARBA" id="ARBA00022792"/>
    </source>
</evidence>
<evidence type="ECO:0000313" key="10">
    <source>
        <dbReference type="EMBL" id="EFX62613.1"/>
    </source>
</evidence>
<comment type="function">
    <text evidence="9">Subunit b, of the mitochondrial membrane ATP synthase complex (F(1)F(0) ATP synthase or Complex V) that produces ATP from ADP in the presence of a proton gradient across the membrane which is generated by electron transport complexes of the respiratory chain. ATP synthase complex consist of a soluble F(1) head domain - the catalytic core - and a membrane F(1) domain - the membrane proton channel. These two domains are linked by a central stalk rotating inside the F(1) region and a stationary peripheral stalk. During catalysis, ATP synthesis in the catalytic domain of F(1) is coupled via a rotary mechanism of the central stalk subunits to proton translocation. In vivo, can only synthesize ATP although its ATP hydrolase activity can be activated artificially in vitro. Part of the complex F(0) domain. Part of the complex F(0) domain and the peripheric stalk, which acts as a stator to hold the catalytic alpha(3)beta(3) subcomplex and subunit a/ATP6 static relative to the rotary elements.</text>
</comment>
<dbReference type="GO" id="GO:0005743">
    <property type="term" value="C:mitochondrial inner membrane"/>
    <property type="evidence" value="ECO:0007669"/>
    <property type="project" value="UniProtKB-SubCell"/>
</dbReference>
<dbReference type="SUPFAM" id="SSF161060">
    <property type="entry name" value="ATP synthase B chain-like"/>
    <property type="match status" value="1"/>
</dbReference>
<dbReference type="GO" id="GO:0015986">
    <property type="term" value="P:proton motive force-driven ATP synthesis"/>
    <property type="evidence" value="ECO:0007669"/>
    <property type="project" value="UniProtKB-UniRule"/>
</dbReference>
<dbReference type="PANTHER" id="PTHR12733:SF3">
    <property type="entry name" value="ATP SYNTHASE F(0) COMPLEX SUBUNIT B1, MITOCHONDRIAL"/>
    <property type="match status" value="1"/>
</dbReference>
<name>E9H3R1_DAPPU</name>
<dbReference type="KEGG" id="dpx:DAPPUDRAFT_270109"/>
<evidence type="ECO:0000256" key="8">
    <source>
        <dbReference type="ARBA" id="ARBA00023136"/>
    </source>
</evidence>
<dbReference type="OrthoDB" id="67388at2759"/>
<dbReference type="STRING" id="6669.E9H3R1"/>
<dbReference type="HOGENOM" id="CLU_2576238_0_0_1"/>
<dbReference type="EMBL" id="GL733482">
    <property type="protein sequence ID" value="EFX62613.1"/>
    <property type="molecule type" value="Genomic_DNA"/>
</dbReference>
<dbReference type="KEGG" id="dpx:DAPPUDRAFT_252900"/>
<evidence type="ECO:0000256" key="9">
    <source>
        <dbReference type="RuleBase" id="RU368017"/>
    </source>
</evidence>
<proteinExistence type="inferred from homology"/>
<reference evidence="11 12" key="1">
    <citation type="journal article" date="2011" name="Science">
        <title>The ecoresponsive genome of Daphnia pulex.</title>
        <authorList>
            <person name="Colbourne J.K."/>
            <person name="Pfrender M.E."/>
            <person name="Gilbert D."/>
            <person name="Thomas W.K."/>
            <person name="Tucker A."/>
            <person name="Oakley T.H."/>
            <person name="Tokishita S."/>
            <person name="Aerts A."/>
            <person name="Arnold G.J."/>
            <person name="Basu M.K."/>
            <person name="Bauer D.J."/>
            <person name="Caceres C.E."/>
            <person name="Carmel L."/>
            <person name="Casola C."/>
            <person name="Choi J.H."/>
            <person name="Detter J.C."/>
            <person name="Dong Q."/>
            <person name="Dusheyko S."/>
            <person name="Eads B.D."/>
            <person name="Frohlich T."/>
            <person name="Geiler-Samerotte K.A."/>
            <person name="Gerlach D."/>
            <person name="Hatcher P."/>
            <person name="Jogdeo S."/>
            <person name="Krijgsveld J."/>
            <person name="Kriventseva E.V."/>
            <person name="Kultz D."/>
            <person name="Laforsch C."/>
            <person name="Lindquist E."/>
            <person name="Lopez J."/>
            <person name="Manak J.R."/>
            <person name="Muller J."/>
            <person name="Pangilinan J."/>
            <person name="Patwardhan R.P."/>
            <person name="Pitluck S."/>
            <person name="Pritham E.J."/>
            <person name="Rechtsteiner A."/>
            <person name="Rho M."/>
            <person name="Rogozin I.B."/>
            <person name="Sakarya O."/>
            <person name="Salamov A."/>
            <person name="Schaack S."/>
            <person name="Shapiro H."/>
            <person name="Shiga Y."/>
            <person name="Skalitzky C."/>
            <person name="Smith Z."/>
            <person name="Souvorov A."/>
            <person name="Sung W."/>
            <person name="Tang Z."/>
            <person name="Tsuchiya D."/>
            <person name="Tu H."/>
            <person name="Vos H."/>
            <person name="Wang M."/>
            <person name="Wolf Y.I."/>
            <person name="Yamagata H."/>
            <person name="Yamada T."/>
            <person name="Ye Y."/>
            <person name="Shaw J.R."/>
            <person name="Andrews J."/>
            <person name="Crease T.J."/>
            <person name="Tang H."/>
            <person name="Lucas S.M."/>
            <person name="Robertson H.M."/>
            <person name="Bork P."/>
            <person name="Koonin E.V."/>
            <person name="Zdobnov E.M."/>
            <person name="Grigoriev I.V."/>
            <person name="Lynch M."/>
            <person name="Boore J.L."/>
        </authorList>
    </citation>
    <scope>NUCLEOTIDE SEQUENCE [LARGE SCALE GENOMIC DNA]</scope>
</reference>
<comment type="similarity">
    <text evidence="1 9">Belongs to the eukaryotic ATPase B chain family.</text>
</comment>
<keyword evidence="7 9" id="KW-0496">Mitochondrion</keyword>
<accession>E9H3R1</accession>
<dbReference type="Pfam" id="PF05405">
    <property type="entry name" value="Mt_ATP-synt_B"/>
    <property type="match status" value="1"/>
</dbReference>
<keyword evidence="4 9" id="KW-0375">Hydrogen ion transport</keyword>
<keyword evidence="5 9" id="KW-0999">Mitochondrion inner membrane</keyword>
<organism evidence="11 12">
    <name type="scientific">Daphnia pulex</name>
    <name type="common">Water flea</name>
    <dbReference type="NCBI Taxonomy" id="6669"/>
    <lineage>
        <taxon>Eukaryota</taxon>
        <taxon>Metazoa</taxon>
        <taxon>Ecdysozoa</taxon>
        <taxon>Arthropoda</taxon>
        <taxon>Crustacea</taxon>
        <taxon>Branchiopoda</taxon>
        <taxon>Diplostraca</taxon>
        <taxon>Cladocera</taxon>
        <taxon>Anomopoda</taxon>
        <taxon>Daphniidae</taxon>
        <taxon>Daphnia</taxon>
    </lineage>
</organism>
<keyword evidence="6 9" id="KW-0406">Ion transport</keyword>
<evidence type="ECO:0000256" key="2">
    <source>
        <dbReference type="ARBA" id="ARBA00022448"/>
    </source>
</evidence>
<evidence type="ECO:0000256" key="3">
    <source>
        <dbReference type="ARBA" id="ARBA00022547"/>
    </source>
</evidence>
<keyword evidence="8 9" id="KW-0472">Membrane</keyword>
<comment type="subcellular location">
    <subcellularLocation>
        <location evidence="9">Mitochondrion</location>
    </subcellularLocation>
    <subcellularLocation>
        <location evidence="9">Mitochondrion inner membrane</location>
    </subcellularLocation>
</comment>
<keyword evidence="12" id="KW-1185">Reference proteome</keyword>
<protein>
    <recommendedName>
        <fullName evidence="9">ATP synthase subunit b</fullName>
    </recommendedName>
</protein>
<dbReference type="Gene3D" id="1.20.5.2210">
    <property type="match status" value="1"/>
</dbReference>
<evidence type="ECO:0000256" key="4">
    <source>
        <dbReference type="ARBA" id="ARBA00022781"/>
    </source>
</evidence>
<evidence type="ECO:0000313" key="11">
    <source>
        <dbReference type="EMBL" id="EFX73560.1"/>
    </source>
</evidence>
<gene>
    <name evidence="11" type="ORF">DAPPUDRAFT_252900</name>
    <name evidence="10" type="ORF">DAPPUDRAFT_270109</name>
</gene>
<dbReference type="InterPro" id="IPR008688">
    <property type="entry name" value="ATP_synth_Bsub_B/MI25"/>
</dbReference>
<evidence type="ECO:0000313" key="12">
    <source>
        <dbReference type="Proteomes" id="UP000000305"/>
    </source>
</evidence>
<evidence type="ECO:0000256" key="1">
    <source>
        <dbReference type="ARBA" id="ARBA00007479"/>
    </source>
</evidence>
<dbReference type="EMBL" id="GL732589">
    <property type="protein sequence ID" value="EFX73560.1"/>
    <property type="molecule type" value="Genomic_DNA"/>
</dbReference>
<dbReference type="GO" id="GO:0015078">
    <property type="term" value="F:proton transmembrane transporter activity"/>
    <property type="evidence" value="ECO:0007669"/>
    <property type="project" value="UniProtKB-UniRule"/>
</dbReference>